<name>A0AA89BXH1_PINIB</name>
<dbReference type="InterPro" id="IPR012310">
    <property type="entry name" value="DNA_ligase_ATP-dep_cent"/>
</dbReference>
<dbReference type="NCBIfam" id="NF006592">
    <property type="entry name" value="PRK09125.1"/>
    <property type="match status" value="1"/>
</dbReference>
<dbReference type="SUPFAM" id="SSF50249">
    <property type="entry name" value="Nucleic acid-binding proteins"/>
    <property type="match status" value="1"/>
</dbReference>
<keyword evidence="4" id="KW-0227">DNA damage</keyword>
<feature type="compositionally biased region" description="Basic and acidic residues" evidence="6">
    <location>
        <begin position="48"/>
        <end position="67"/>
    </location>
</feature>
<evidence type="ECO:0000256" key="5">
    <source>
        <dbReference type="ARBA" id="ARBA00023204"/>
    </source>
</evidence>
<keyword evidence="9" id="KW-1185">Reference proteome</keyword>
<sequence length="504" mass="58296">MKPDCKYGEKCYRKDPTHLAAYTHKKDEKDDEDSKSPPPKPKLKRNKTHELSFVDEAPKKLVKKEEKMDEDDDEAPPKPALKKLRSRSISIPDENEKKKKEEKKDEEEEMEIDDGREDCKYWDKCYRKDPGHFKQFRHPADGKPRKSKRPKSKNKLDDGEVKNVAGGFRLKRIGSHFSCTCIGWKTQKNAPNKRTCKHLREFLGDEYEKSRVGRLPITKEPKAEPTKHFSHLNVSLLLAHKYDEKSIDPTGWWMSEKLDGVRAFWNGKCFFSRLGNPFYAPAWFTKDLPKDMHLDGELFGGRKKFQSTVSIVKTPECDNWKKIKYHVFDAPNLGKEPFEKRMKAVREYFEDHSPQYAEYCKQTKCTGKQEIKDELKKVIALGGEGLMIREPGSKYERKRSHTLLKIKKFYDAEAVVIGYDPGKGRFQGHVGALRCKMAKGTVFSVGSGMTDKDHKHPPKIGSIITYKFQEYTNSGTPRFPTYLGVRIDMDKPKDAELPPLPDDI</sequence>
<dbReference type="CDD" id="cd08041">
    <property type="entry name" value="OBF_kDNA_ligase_like"/>
    <property type="match status" value="1"/>
</dbReference>
<protein>
    <recommendedName>
        <fullName evidence="7">ATP-dependent DNA ligase family profile domain-containing protein</fullName>
    </recommendedName>
</protein>
<dbReference type="InterPro" id="IPR050326">
    <property type="entry name" value="NAD_dep_DNA_ligaseB"/>
</dbReference>
<feature type="region of interest" description="Disordered" evidence="6">
    <location>
        <begin position="132"/>
        <end position="160"/>
    </location>
</feature>
<dbReference type="InterPro" id="IPR012340">
    <property type="entry name" value="NA-bd_OB-fold"/>
</dbReference>
<evidence type="ECO:0000256" key="2">
    <source>
        <dbReference type="ARBA" id="ARBA00022598"/>
    </source>
</evidence>
<dbReference type="GO" id="GO:0006310">
    <property type="term" value="P:DNA recombination"/>
    <property type="evidence" value="ECO:0007669"/>
    <property type="project" value="InterPro"/>
</dbReference>
<feature type="domain" description="ATP-dependent DNA ligase family profile" evidence="7">
    <location>
        <begin position="328"/>
        <end position="410"/>
    </location>
</feature>
<dbReference type="PROSITE" id="PS50160">
    <property type="entry name" value="DNA_LIGASE_A3"/>
    <property type="match status" value="1"/>
</dbReference>
<dbReference type="InterPro" id="IPR016059">
    <property type="entry name" value="DNA_ligase_ATP-dep_CS"/>
</dbReference>
<keyword evidence="3" id="KW-0235">DNA replication</keyword>
<feature type="region of interest" description="Disordered" evidence="6">
    <location>
        <begin position="1"/>
        <end position="113"/>
    </location>
</feature>
<dbReference type="GO" id="GO:0003910">
    <property type="term" value="F:DNA ligase (ATP) activity"/>
    <property type="evidence" value="ECO:0007669"/>
    <property type="project" value="InterPro"/>
</dbReference>
<dbReference type="AlphaFoldDB" id="A0AA89BXH1"/>
<proteinExistence type="predicted"/>
<dbReference type="PANTHER" id="PTHR47810:SF1">
    <property type="entry name" value="DNA LIGASE B"/>
    <property type="match status" value="1"/>
</dbReference>
<dbReference type="Pfam" id="PF10283">
    <property type="entry name" value="zf-CCHH"/>
    <property type="match status" value="2"/>
</dbReference>
<dbReference type="Pfam" id="PF14743">
    <property type="entry name" value="DNA_ligase_OB_2"/>
    <property type="match status" value="1"/>
</dbReference>
<dbReference type="PROSITE" id="PS00333">
    <property type="entry name" value="DNA_LIGASE_A2"/>
    <property type="match status" value="1"/>
</dbReference>
<feature type="compositionally biased region" description="Basic and acidic residues" evidence="6">
    <location>
        <begin position="24"/>
        <end position="35"/>
    </location>
</feature>
<dbReference type="Proteomes" id="UP001186944">
    <property type="component" value="Unassembled WGS sequence"/>
</dbReference>
<feature type="compositionally biased region" description="Acidic residues" evidence="6">
    <location>
        <begin position="104"/>
        <end position="113"/>
    </location>
</feature>
<evidence type="ECO:0000313" key="8">
    <source>
        <dbReference type="EMBL" id="KAK3086280.1"/>
    </source>
</evidence>
<dbReference type="GO" id="GO:0006281">
    <property type="term" value="P:DNA repair"/>
    <property type="evidence" value="ECO:0007669"/>
    <property type="project" value="UniProtKB-KW"/>
</dbReference>
<evidence type="ECO:0000256" key="1">
    <source>
        <dbReference type="ARBA" id="ARBA00001968"/>
    </source>
</evidence>
<dbReference type="PANTHER" id="PTHR47810">
    <property type="entry name" value="DNA LIGASE"/>
    <property type="match status" value="1"/>
</dbReference>
<dbReference type="Gene3D" id="3.30.1490.70">
    <property type="match status" value="1"/>
</dbReference>
<keyword evidence="2" id="KW-0436">Ligase</keyword>
<comment type="cofactor">
    <cofactor evidence="1">
        <name>a divalent metal cation</name>
        <dbReference type="ChEBI" id="CHEBI:60240"/>
    </cofactor>
</comment>
<feature type="compositionally biased region" description="Basic and acidic residues" evidence="6">
    <location>
        <begin position="94"/>
        <end position="103"/>
    </location>
</feature>
<dbReference type="GO" id="GO:0005524">
    <property type="term" value="F:ATP binding"/>
    <property type="evidence" value="ECO:0007669"/>
    <property type="project" value="InterPro"/>
</dbReference>
<evidence type="ECO:0000256" key="3">
    <source>
        <dbReference type="ARBA" id="ARBA00022705"/>
    </source>
</evidence>
<reference evidence="8" key="1">
    <citation type="submission" date="2019-08" db="EMBL/GenBank/DDBJ databases">
        <title>The improved chromosome-level genome for the pearl oyster Pinctada fucata martensii using PacBio sequencing and Hi-C.</title>
        <authorList>
            <person name="Zheng Z."/>
        </authorList>
    </citation>
    <scope>NUCLEOTIDE SEQUENCE</scope>
    <source>
        <strain evidence="8">ZZ-2019</strain>
        <tissue evidence="8">Adductor muscle</tissue>
    </source>
</reference>
<dbReference type="CDD" id="cd07896">
    <property type="entry name" value="Adenylation_kDNA_ligase_like"/>
    <property type="match status" value="1"/>
</dbReference>
<dbReference type="InterPro" id="IPR019406">
    <property type="entry name" value="APLF_PBZ"/>
</dbReference>
<evidence type="ECO:0000256" key="6">
    <source>
        <dbReference type="SAM" id="MobiDB-lite"/>
    </source>
</evidence>
<dbReference type="SUPFAM" id="SSF56091">
    <property type="entry name" value="DNA ligase/mRNA capping enzyme, catalytic domain"/>
    <property type="match status" value="1"/>
</dbReference>
<feature type="compositionally biased region" description="Basic and acidic residues" evidence="6">
    <location>
        <begin position="1"/>
        <end position="17"/>
    </location>
</feature>
<organism evidence="8 9">
    <name type="scientific">Pinctada imbricata</name>
    <name type="common">Atlantic pearl-oyster</name>
    <name type="synonym">Pinctada martensii</name>
    <dbReference type="NCBI Taxonomy" id="66713"/>
    <lineage>
        <taxon>Eukaryota</taxon>
        <taxon>Metazoa</taxon>
        <taxon>Spiralia</taxon>
        <taxon>Lophotrochozoa</taxon>
        <taxon>Mollusca</taxon>
        <taxon>Bivalvia</taxon>
        <taxon>Autobranchia</taxon>
        <taxon>Pteriomorphia</taxon>
        <taxon>Pterioida</taxon>
        <taxon>Pterioidea</taxon>
        <taxon>Pteriidae</taxon>
        <taxon>Pinctada</taxon>
    </lineage>
</organism>
<dbReference type="Gene3D" id="3.30.470.30">
    <property type="entry name" value="DNA ligase/mRNA capping enzyme"/>
    <property type="match status" value="1"/>
</dbReference>
<dbReference type="InterPro" id="IPR029319">
    <property type="entry name" value="DNA_ligase_OB"/>
</dbReference>
<dbReference type="Gene3D" id="2.40.50.140">
    <property type="entry name" value="Nucleic acid-binding proteins"/>
    <property type="match status" value="1"/>
</dbReference>
<evidence type="ECO:0000313" key="9">
    <source>
        <dbReference type="Proteomes" id="UP001186944"/>
    </source>
</evidence>
<dbReference type="Pfam" id="PF01068">
    <property type="entry name" value="DNA_ligase_A_M"/>
    <property type="match status" value="1"/>
</dbReference>
<dbReference type="GO" id="GO:0006260">
    <property type="term" value="P:DNA replication"/>
    <property type="evidence" value="ECO:0007669"/>
    <property type="project" value="UniProtKB-KW"/>
</dbReference>
<gene>
    <name evidence="8" type="ORF">FSP39_016232</name>
</gene>
<feature type="compositionally biased region" description="Basic and acidic residues" evidence="6">
    <location>
        <begin position="132"/>
        <end position="144"/>
    </location>
</feature>
<comment type="caution">
    <text evidence="8">The sequence shown here is derived from an EMBL/GenBank/DDBJ whole genome shotgun (WGS) entry which is preliminary data.</text>
</comment>
<keyword evidence="5" id="KW-0234">DNA repair</keyword>
<evidence type="ECO:0000256" key="4">
    <source>
        <dbReference type="ARBA" id="ARBA00022763"/>
    </source>
</evidence>
<accession>A0AA89BXH1</accession>
<dbReference type="EMBL" id="VSWD01000012">
    <property type="protein sequence ID" value="KAK3086280.1"/>
    <property type="molecule type" value="Genomic_DNA"/>
</dbReference>
<evidence type="ECO:0000259" key="7">
    <source>
        <dbReference type="PROSITE" id="PS50160"/>
    </source>
</evidence>